<name>A0A9P6KJ10_9FUNG</name>
<dbReference type="InterPro" id="IPR001849">
    <property type="entry name" value="PH_domain"/>
</dbReference>
<feature type="region of interest" description="Disordered" evidence="1">
    <location>
        <begin position="255"/>
        <end position="286"/>
    </location>
</feature>
<dbReference type="Gene3D" id="2.30.29.30">
    <property type="entry name" value="Pleckstrin-homology domain (PH domain)/Phosphotyrosine-binding domain (PTB)"/>
    <property type="match status" value="1"/>
</dbReference>
<feature type="compositionally biased region" description="Low complexity" evidence="1">
    <location>
        <begin position="268"/>
        <end position="280"/>
    </location>
</feature>
<evidence type="ECO:0000313" key="3">
    <source>
        <dbReference type="EMBL" id="KAF9586360.1"/>
    </source>
</evidence>
<organism evidence="3 4">
    <name type="scientific">Lunasporangiospora selenospora</name>
    <dbReference type="NCBI Taxonomy" id="979761"/>
    <lineage>
        <taxon>Eukaryota</taxon>
        <taxon>Fungi</taxon>
        <taxon>Fungi incertae sedis</taxon>
        <taxon>Mucoromycota</taxon>
        <taxon>Mortierellomycotina</taxon>
        <taxon>Mortierellomycetes</taxon>
        <taxon>Mortierellales</taxon>
        <taxon>Mortierellaceae</taxon>
        <taxon>Lunasporangiospora</taxon>
    </lineage>
</organism>
<feature type="compositionally biased region" description="Polar residues" evidence="1">
    <location>
        <begin position="538"/>
        <end position="553"/>
    </location>
</feature>
<feature type="region of interest" description="Disordered" evidence="1">
    <location>
        <begin position="567"/>
        <end position="662"/>
    </location>
</feature>
<dbReference type="EMBL" id="JAABOA010000041">
    <property type="protein sequence ID" value="KAF9586360.1"/>
    <property type="molecule type" value="Genomic_DNA"/>
</dbReference>
<dbReference type="SUPFAM" id="SSF50729">
    <property type="entry name" value="PH domain-like"/>
    <property type="match status" value="1"/>
</dbReference>
<gene>
    <name evidence="3" type="ORF">BGW38_006421</name>
</gene>
<feature type="region of interest" description="Disordered" evidence="1">
    <location>
        <begin position="445"/>
        <end position="501"/>
    </location>
</feature>
<evidence type="ECO:0000259" key="2">
    <source>
        <dbReference type="PROSITE" id="PS50003"/>
    </source>
</evidence>
<proteinExistence type="predicted"/>
<feature type="compositionally biased region" description="Basic residues" evidence="1">
    <location>
        <begin position="636"/>
        <end position="648"/>
    </location>
</feature>
<feature type="compositionally biased region" description="Polar residues" evidence="1">
    <location>
        <begin position="476"/>
        <end position="501"/>
    </location>
</feature>
<feature type="compositionally biased region" description="Basic and acidic residues" evidence="1">
    <location>
        <begin position="571"/>
        <end position="583"/>
    </location>
</feature>
<feature type="compositionally biased region" description="Basic and acidic residues" evidence="1">
    <location>
        <begin position="396"/>
        <end position="414"/>
    </location>
</feature>
<reference evidence="3" key="1">
    <citation type="journal article" date="2020" name="Fungal Divers.">
        <title>Resolving the Mortierellaceae phylogeny through synthesis of multi-gene phylogenetics and phylogenomics.</title>
        <authorList>
            <person name="Vandepol N."/>
            <person name="Liber J."/>
            <person name="Desiro A."/>
            <person name="Na H."/>
            <person name="Kennedy M."/>
            <person name="Barry K."/>
            <person name="Grigoriev I.V."/>
            <person name="Miller A.N."/>
            <person name="O'Donnell K."/>
            <person name="Stajich J.E."/>
            <person name="Bonito G."/>
        </authorList>
    </citation>
    <scope>NUCLEOTIDE SEQUENCE</scope>
    <source>
        <strain evidence="3">KOD1015</strain>
    </source>
</reference>
<dbReference type="PROSITE" id="PS50003">
    <property type="entry name" value="PH_DOMAIN"/>
    <property type="match status" value="1"/>
</dbReference>
<feature type="compositionally biased region" description="Low complexity" evidence="1">
    <location>
        <begin position="939"/>
        <end position="949"/>
    </location>
</feature>
<feature type="region of interest" description="Disordered" evidence="1">
    <location>
        <begin position="516"/>
        <end position="553"/>
    </location>
</feature>
<keyword evidence="4" id="KW-1185">Reference proteome</keyword>
<evidence type="ECO:0000313" key="4">
    <source>
        <dbReference type="Proteomes" id="UP000780801"/>
    </source>
</evidence>
<evidence type="ECO:0000256" key="1">
    <source>
        <dbReference type="SAM" id="MobiDB-lite"/>
    </source>
</evidence>
<feature type="non-terminal residue" evidence="3">
    <location>
        <position position="1179"/>
    </location>
</feature>
<feature type="region of interest" description="Disordered" evidence="1">
    <location>
        <begin position="833"/>
        <end position="854"/>
    </location>
</feature>
<comment type="caution">
    <text evidence="3">The sequence shown here is derived from an EMBL/GenBank/DDBJ whole genome shotgun (WGS) entry which is preliminary data.</text>
</comment>
<dbReference type="AlphaFoldDB" id="A0A9P6KJ10"/>
<feature type="compositionally biased region" description="Basic and acidic residues" evidence="1">
    <location>
        <begin position="455"/>
        <end position="467"/>
    </location>
</feature>
<feature type="compositionally biased region" description="Basic and acidic residues" evidence="1">
    <location>
        <begin position="255"/>
        <end position="266"/>
    </location>
</feature>
<feature type="domain" description="PH" evidence="2">
    <location>
        <begin position="1"/>
        <end position="68"/>
    </location>
</feature>
<dbReference type="Proteomes" id="UP000780801">
    <property type="component" value="Unassembled WGS sequence"/>
</dbReference>
<dbReference type="OrthoDB" id="73680at2759"/>
<dbReference type="InterPro" id="IPR011993">
    <property type="entry name" value="PH-like_dom_sf"/>
</dbReference>
<feature type="region of interest" description="Disordered" evidence="1">
    <location>
        <begin position="390"/>
        <end position="414"/>
    </location>
</feature>
<feature type="region of interest" description="Disordered" evidence="1">
    <location>
        <begin position="916"/>
        <end position="949"/>
    </location>
</feature>
<feature type="compositionally biased region" description="Acidic residues" evidence="1">
    <location>
        <begin position="840"/>
        <end position="854"/>
    </location>
</feature>
<feature type="region of interest" description="Disordered" evidence="1">
    <location>
        <begin position="979"/>
        <end position="999"/>
    </location>
</feature>
<sequence>LDSKPLGILHLVDYSILTSGPDVSKKSKFVFRLSAAEPIPHENQHHHFYSDSEQALQLWLLTLQAHIDHAQSIDLMDLGLGRASDIARGTSRDTPRTSPYLDGMYTSAGSLHRRVPLGSRREEPATGERSIIDKVLDRLQLDDPTLSDMNDPSTLLLPAQEHSSIHENHYHHHHHQYSSSSSYLTPALPRLARQAARPLPSSADNDVDGVSSLSMILDTGAGTHSDVGSLDTLPSSRLPHFPLQHPKFSMDSLRDTREAGGNESRIRSGSFTHSTSSSWTDPPSNLSSYSDRHAHALYARRYGSSKPSMDLGCMSNGTSAANSPMSSPRLSTVGGMGQIATPSSPRAGFYRVETALSPAIRRLDGNASSSSISSIDSSVAENLDVHIPHFSSSDTTIHDNSHARQTQVEHEPGKIKGSLASAAGAATGLRIPKKSSLLKLSSKMSWLDSDPSSSQHDKGHDTTDSKSKKIPVTPATLLSVNKPSKGNSGARRTTSHTLDTSSPMFKALVLISSPSKKLNHPSKQDIAHQQHGRGVLSKSMTSLSKGSAGSSTLETEFPMPMSAMPFPHVHSSMDRSDVHKDHSSSAVPLSPSGVMASPSTHRSPSFAILDDSVLYNSPPPRPTSPHTSSKDSSVKGKSRSKEPKRKYLLHGQPSPRVADPPGVPISSIANDWPLYFHPAETRKIPELQFYRYMTDSCTMAPPASTVVSTATATATTGAMTTATTATTGLISPTASPMATAMINVGALSVQERESILSRPSVPNSARASVDVDVSRHIVSPDELTWAIEQETEQCMIQQELQRKSLETRTQMTTLGIDRSQIEKHIGPVVEQVEGKAEAGEMVEEEDDDGEDNEETSVLRESWFDHTDDSKFILNNREVSGMMSPRQGSFTSTTESSVDISGTIESLLLQDSNQWPKIYSTKLPPPPRRSTVSTGERTLSRTPSSSSLLSLPGLSSNPLAAFSTSFTSGGSFLSSPLPSFPSSKAGREGPGSVTAPITLQVPSDKSHAPIQIEVETPDMISVISARPISTCHNTGRISLEDTDGEDSTQIYTPGVGTMLTVDHRRLISSEGVQAVSPLLDQTLIAKNDDYFSAGLETGSVEPTQLEVVNNTVEEKEASLKLPCSMEGTHTRTSPDDPVKDSSKTVEVTIIATTVTTTQPCFPAIPRRSSRRQTEMTLPTV</sequence>
<accession>A0A9P6KJ10</accession>
<protein>
    <recommendedName>
        <fullName evidence="2">PH domain-containing protein</fullName>
    </recommendedName>
</protein>